<accession>A0A1N5U0L9</accession>
<evidence type="ECO:0000313" key="3">
    <source>
        <dbReference type="Proteomes" id="UP000185124"/>
    </source>
</evidence>
<dbReference type="OrthoDB" id="4339122at2"/>
<dbReference type="SUPFAM" id="SSF52540">
    <property type="entry name" value="P-loop containing nucleoside triphosphate hydrolases"/>
    <property type="match status" value="1"/>
</dbReference>
<reference evidence="3" key="1">
    <citation type="submission" date="2016-12" db="EMBL/GenBank/DDBJ databases">
        <authorList>
            <person name="Varghese N."/>
            <person name="Submissions S."/>
        </authorList>
    </citation>
    <scope>NUCLEOTIDE SEQUENCE [LARGE SCALE GENOMIC DNA]</scope>
    <source>
        <strain evidence="3">DSM 45599</strain>
    </source>
</reference>
<dbReference type="RefSeq" id="WP_084757066.1">
    <property type="nucleotide sequence ID" value="NZ_FSQT01000001.1"/>
</dbReference>
<proteinExistence type="predicted"/>
<dbReference type="InterPro" id="IPR006073">
    <property type="entry name" value="GTP-bd"/>
</dbReference>
<evidence type="ECO:0000313" key="2">
    <source>
        <dbReference type="EMBL" id="SIM53579.1"/>
    </source>
</evidence>
<organism evidence="2 3">
    <name type="scientific">Micromonospora cremea</name>
    <dbReference type="NCBI Taxonomy" id="709881"/>
    <lineage>
        <taxon>Bacteria</taxon>
        <taxon>Bacillati</taxon>
        <taxon>Actinomycetota</taxon>
        <taxon>Actinomycetes</taxon>
        <taxon>Micromonosporales</taxon>
        <taxon>Micromonosporaceae</taxon>
        <taxon>Micromonospora</taxon>
    </lineage>
</organism>
<sequence>MSEVWAPTEVTTAAATVLGSTTVDQWHGRWQEFAGTPSVRITVAGPYNTGKSSLLKRLLVDAGATVPGWLTASARRETFLAEAVAAGDITYVDTPGLDSGEGSHDAAAAHAIALTDALVLLIGPQLVLNDVERAAALVEGTFLAAAGGAVFPPGALLLVIARGDTMGTDPVDGPEGYRQLCERKRAQLHSALQRALPGRLLPEIVVIAADSSGAQARRAQPQPAAYDRSRPWDGVGALSSALAGLSARRSELRTAAAARHWRHLADAAITEAGIEIERLTAEVDGRRALTEQLAALRHELDTADASARTRLQSLIVRELTAVVHVSVGEDQNVLVNEAIRRIEQHVEAWLAQSNKILVDLTRRAKVELQSGTQAQLPTEYLRGTVNELLAQRHAPAAGTERGTERLMKAVDLLAGNAQTILSKVYEAGAGMTLENARLELGRFDALVAALKPETAKEALKLLDQADVFTSDAAAGQLAKLKDDGPARQLIEFLSRPGGVTSPAHAANLAKRLRWTSAIGEAAPVLFSLTRLGISDHKGEQLSREQQRKREELTHQIAARAPEIAELMLDGPGAPWAESITEVREALRLAAPFENETAAIEARRAEFATARATLTSAYTRHRPLGEAA</sequence>
<dbReference type="EMBL" id="FSQT01000001">
    <property type="protein sequence ID" value="SIM53579.1"/>
    <property type="molecule type" value="Genomic_DNA"/>
</dbReference>
<protein>
    <submittedName>
        <fullName evidence="2">50S ribosome-binding GTPase</fullName>
    </submittedName>
</protein>
<gene>
    <name evidence="2" type="ORF">SAMN04489832_0469</name>
</gene>
<dbReference type="Pfam" id="PF01926">
    <property type="entry name" value="MMR_HSR1"/>
    <property type="match status" value="1"/>
</dbReference>
<dbReference type="AlphaFoldDB" id="A0A1N5U0L9"/>
<name>A0A1N5U0L9_9ACTN</name>
<dbReference type="InterPro" id="IPR027417">
    <property type="entry name" value="P-loop_NTPase"/>
</dbReference>
<dbReference type="Gene3D" id="3.40.50.300">
    <property type="entry name" value="P-loop containing nucleotide triphosphate hydrolases"/>
    <property type="match status" value="1"/>
</dbReference>
<dbReference type="Proteomes" id="UP000185124">
    <property type="component" value="Unassembled WGS sequence"/>
</dbReference>
<keyword evidence="3" id="KW-1185">Reference proteome</keyword>
<dbReference type="CDD" id="cd00882">
    <property type="entry name" value="Ras_like_GTPase"/>
    <property type="match status" value="1"/>
</dbReference>
<feature type="domain" description="G" evidence="1">
    <location>
        <begin position="40"/>
        <end position="124"/>
    </location>
</feature>
<evidence type="ECO:0000259" key="1">
    <source>
        <dbReference type="Pfam" id="PF01926"/>
    </source>
</evidence>
<dbReference type="STRING" id="709881.SAMN04489832_0469"/>
<dbReference type="GO" id="GO:0005525">
    <property type="term" value="F:GTP binding"/>
    <property type="evidence" value="ECO:0007669"/>
    <property type="project" value="InterPro"/>
</dbReference>